<dbReference type="Proteomes" id="UP000694394">
    <property type="component" value="Chromosome 3"/>
</dbReference>
<dbReference type="InterPro" id="IPR013149">
    <property type="entry name" value="ADH-like_C"/>
</dbReference>
<dbReference type="GO" id="GO:0031514">
    <property type="term" value="C:motile cilium"/>
    <property type="evidence" value="ECO:0007669"/>
    <property type="project" value="UniProtKB-SubCell"/>
</dbReference>
<dbReference type="GeneTree" id="ENSGT00550000074781"/>
<dbReference type="EMBL" id="ABDC03004666">
    <property type="status" value="NOT_ANNOTATED_CDS"/>
    <property type="molecule type" value="Genomic_DNA"/>
</dbReference>
<evidence type="ECO:0000256" key="13">
    <source>
        <dbReference type="ARBA" id="ARBA00031806"/>
    </source>
</evidence>
<dbReference type="SUPFAM" id="SSF51735">
    <property type="entry name" value="NAD(P)-binding Rossmann-fold domains"/>
    <property type="match status" value="1"/>
</dbReference>
<dbReference type="GO" id="GO:0046526">
    <property type="term" value="F:D-xylulose reductase activity"/>
    <property type="evidence" value="ECO:0007669"/>
    <property type="project" value="UniProtKB-EC"/>
</dbReference>
<evidence type="ECO:0000256" key="7">
    <source>
        <dbReference type="ARBA" id="ARBA00023002"/>
    </source>
</evidence>
<dbReference type="Gene3D" id="3.90.180.10">
    <property type="entry name" value="Medium-chain alcohol dehydrogenases, catalytic domain"/>
    <property type="match status" value="1"/>
</dbReference>
<comment type="cofactor">
    <cofactor evidence="1 17">
        <name>Zn(2+)</name>
        <dbReference type="ChEBI" id="CHEBI:29105"/>
    </cofactor>
</comment>
<dbReference type="Ensembl" id="ENSMICT00000027425.2">
    <property type="protein sequence ID" value="ENSMICP00000022971.2"/>
    <property type="gene ID" value="ENSMICG00000037145.2"/>
</dbReference>
<evidence type="ECO:0000256" key="17">
    <source>
        <dbReference type="RuleBase" id="RU361277"/>
    </source>
</evidence>
<dbReference type="EC" id="1.1.1.14" evidence="9"/>
<keyword evidence="5 17" id="KW-0862">Zinc</keyword>
<evidence type="ECO:0000256" key="6">
    <source>
        <dbReference type="ARBA" id="ARBA00022846"/>
    </source>
</evidence>
<dbReference type="EC" id="1.1.1.9" evidence="10"/>
<dbReference type="InterPro" id="IPR013154">
    <property type="entry name" value="ADH-like_N"/>
</dbReference>
<keyword evidence="6" id="KW-0969">Cilium</keyword>
<evidence type="ECO:0000313" key="20">
    <source>
        <dbReference type="Ensembl" id="ENSMICP00000022971.2"/>
    </source>
</evidence>
<reference evidence="20" key="3">
    <citation type="submission" date="2025-09" db="UniProtKB">
        <authorList>
            <consortium name="Ensembl"/>
        </authorList>
    </citation>
    <scope>IDENTIFICATION</scope>
</reference>
<comment type="catalytic activity">
    <reaction evidence="15">
        <text>xylitol + NAD(+) = D-xylulose + NADH + H(+)</text>
        <dbReference type="Rhea" id="RHEA:20433"/>
        <dbReference type="ChEBI" id="CHEBI:15378"/>
        <dbReference type="ChEBI" id="CHEBI:17140"/>
        <dbReference type="ChEBI" id="CHEBI:17151"/>
        <dbReference type="ChEBI" id="CHEBI:57540"/>
        <dbReference type="ChEBI" id="CHEBI:57945"/>
        <dbReference type="EC" id="1.1.1.9"/>
    </reaction>
</comment>
<comment type="catalytic activity">
    <reaction evidence="16">
        <text>L-iditol + NAD(+) = keto-L-sorbose + NADH + H(+)</text>
        <dbReference type="Rhea" id="RHEA:10160"/>
        <dbReference type="ChEBI" id="CHEBI:13172"/>
        <dbReference type="ChEBI" id="CHEBI:15378"/>
        <dbReference type="ChEBI" id="CHEBI:18202"/>
        <dbReference type="ChEBI" id="CHEBI:57540"/>
        <dbReference type="ChEBI" id="CHEBI:57945"/>
        <dbReference type="EC" id="1.1.1.14"/>
    </reaction>
</comment>
<evidence type="ECO:0000259" key="18">
    <source>
        <dbReference type="Pfam" id="PF00107"/>
    </source>
</evidence>
<protein>
    <recommendedName>
        <fullName evidence="11">Sorbitol dehydrogenase</fullName>
        <ecNumber evidence="9">1.1.1.14</ecNumber>
        <ecNumber evidence="10">1.1.1.9</ecNumber>
    </recommendedName>
    <alternativeName>
        <fullName evidence="12">L-iditol 2-dehydrogenase</fullName>
    </alternativeName>
    <alternativeName>
        <fullName evidence="14">Polyol dehydrogenase</fullName>
    </alternativeName>
    <alternativeName>
        <fullName evidence="13">Xylitol dehydrogenase</fullName>
    </alternativeName>
</protein>
<feature type="domain" description="Alcohol dehydrogenase-like N-terminal" evidence="19">
    <location>
        <begin position="16"/>
        <end position="111"/>
    </location>
</feature>
<evidence type="ECO:0000256" key="15">
    <source>
        <dbReference type="ARBA" id="ARBA00048406"/>
    </source>
</evidence>
<keyword evidence="8" id="KW-0520">NAD</keyword>
<dbReference type="PANTHER" id="PTHR43161:SF9">
    <property type="entry name" value="SORBITOL DEHYDROGENASE"/>
    <property type="match status" value="1"/>
</dbReference>
<keyword evidence="7" id="KW-0560">Oxidoreductase</keyword>
<evidence type="ECO:0000256" key="10">
    <source>
        <dbReference type="ARBA" id="ARBA00026119"/>
    </source>
</evidence>
<dbReference type="FunFam" id="3.40.50.720:FF:000068">
    <property type="entry name" value="Sorbitol dehydrogenase"/>
    <property type="match status" value="1"/>
</dbReference>
<evidence type="ECO:0000259" key="19">
    <source>
        <dbReference type="Pfam" id="PF08240"/>
    </source>
</evidence>
<dbReference type="EMBL" id="ABDC03004664">
    <property type="status" value="NOT_ANNOTATED_CDS"/>
    <property type="molecule type" value="Genomic_DNA"/>
</dbReference>
<dbReference type="Pfam" id="PF08240">
    <property type="entry name" value="ADH_N"/>
    <property type="match status" value="1"/>
</dbReference>
<evidence type="ECO:0000256" key="5">
    <source>
        <dbReference type="ARBA" id="ARBA00022833"/>
    </source>
</evidence>
<evidence type="ECO:0000256" key="1">
    <source>
        <dbReference type="ARBA" id="ARBA00001947"/>
    </source>
</evidence>
<evidence type="ECO:0000313" key="21">
    <source>
        <dbReference type="Proteomes" id="UP000694394"/>
    </source>
</evidence>
<dbReference type="SUPFAM" id="SSF50129">
    <property type="entry name" value="GroES-like"/>
    <property type="match status" value="1"/>
</dbReference>
<dbReference type="InterPro" id="IPR036291">
    <property type="entry name" value="NAD(P)-bd_dom_sf"/>
</dbReference>
<evidence type="ECO:0000256" key="3">
    <source>
        <dbReference type="ARBA" id="ARBA00008072"/>
    </source>
</evidence>
<name>A0A8C5VMX9_MICMU</name>
<dbReference type="AlphaFoldDB" id="A0A8C5VMX9"/>
<evidence type="ECO:0000256" key="11">
    <source>
        <dbReference type="ARBA" id="ARBA00026132"/>
    </source>
</evidence>
<dbReference type="Pfam" id="PF00107">
    <property type="entry name" value="ADH_zinc_N"/>
    <property type="match status" value="1"/>
</dbReference>
<comment type="similarity">
    <text evidence="3 17">Belongs to the zinc-containing alcohol dehydrogenase family.</text>
</comment>
<dbReference type="Gene3D" id="3.40.50.720">
    <property type="entry name" value="NAD(P)-binding Rossmann-like Domain"/>
    <property type="match status" value="1"/>
</dbReference>
<dbReference type="GO" id="GO:0003939">
    <property type="term" value="F:L-iditol 2-dehydrogenase (NAD+) activity"/>
    <property type="evidence" value="ECO:0007669"/>
    <property type="project" value="UniProtKB-EC"/>
</dbReference>
<dbReference type="PANTHER" id="PTHR43161">
    <property type="entry name" value="SORBITOL DEHYDROGENASE"/>
    <property type="match status" value="1"/>
</dbReference>
<keyword evidence="21" id="KW-1185">Reference proteome</keyword>
<reference evidence="20" key="1">
    <citation type="submission" date="2016-12" db="EMBL/GenBank/DDBJ databases">
        <title>Mouse lemur reference genome and diversity panel.</title>
        <authorList>
            <person name="Harris R."/>
            <person name="Larsen P."/>
            <person name="Liu Y."/>
            <person name="Hughes D.S."/>
            <person name="Murali S."/>
            <person name="Raveendran M."/>
            <person name="Korchina V."/>
            <person name="Wang M."/>
            <person name="Jhangiani S."/>
            <person name="Bandaranaike D."/>
            <person name="Bellair M."/>
            <person name="Blankenburg K."/>
            <person name="Chao H."/>
            <person name="Dahdouli M."/>
            <person name="Dinh H."/>
            <person name="Doddapaneni H."/>
            <person name="English A."/>
            <person name="Firestine M."/>
            <person name="Gnanaolivu R."/>
            <person name="Gross S."/>
            <person name="Hernandez B."/>
            <person name="Javaid M."/>
            <person name="Jayaseelan J."/>
            <person name="Jones J."/>
            <person name="Khan Z."/>
            <person name="Kovar C."/>
            <person name="Kurapati P."/>
            <person name="Le B."/>
            <person name="Lee S."/>
            <person name="Li M."/>
            <person name="Mathew T."/>
            <person name="Narasimhan A."/>
            <person name="Ngo D."/>
            <person name="Nguyen L."/>
            <person name="Okwuonu G."/>
            <person name="Ongeri F."/>
            <person name="Osuji N."/>
            <person name="Pu L.-L."/>
            <person name="Puazo M."/>
            <person name="Quiroz J."/>
            <person name="Raj R."/>
            <person name="Rajbhandari K."/>
            <person name="Reid J.G."/>
            <person name="Santibanez J."/>
            <person name="Sexton D."/>
            <person name="Skinner E."/>
            <person name="Vee V."/>
            <person name="Weissenberger G."/>
            <person name="Wu Y."/>
            <person name="Xin Y."/>
            <person name="Han Y."/>
            <person name="Campbell C."/>
            <person name="Brown A."/>
            <person name="Sullivan B."/>
            <person name="Shelton J."/>
            <person name="Brown S."/>
            <person name="Dudchenko O."/>
            <person name="Machol I."/>
            <person name="Durand N."/>
            <person name="Shamim M."/>
            <person name="Lieberman A."/>
            <person name="Muzny D.M."/>
            <person name="Richards S."/>
            <person name="Yoder A."/>
            <person name="Worley K.C."/>
            <person name="Rogers J."/>
            <person name="Gibbs R.A."/>
        </authorList>
    </citation>
    <scope>NUCLEOTIDE SEQUENCE [LARGE SCALE GENOMIC DNA]</scope>
</reference>
<proteinExistence type="inferred from homology"/>
<sequence>PEPGPNGRCILWNLRSDVHTGSMDECGNCCEKPTVLGHEASGTVAKVGSLVKHLKPGDRVAIEPGATRETDEFCKIGRYNLSPTIFFSATPPDDGNLCRFYKHNADFCYKLVPMAVCATCEGGGPVVEPLHVGSHGDAGGSGVTLGTEFHKISHVLFSLGPIGLVSLLVAKAMGAAQVVMTDLSSSRLSKAKEVGADLVLQVTKETPKEVARKVEGLLGCQPDVTIECTGAEACIQTGIYATASGGTVVLVGLGSEMNTVPLLDAALREVDIRGVFRYCN</sequence>
<evidence type="ECO:0000256" key="12">
    <source>
        <dbReference type="ARBA" id="ARBA00030853"/>
    </source>
</evidence>
<evidence type="ECO:0000256" key="14">
    <source>
        <dbReference type="ARBA" id="ARBA00032485"/>
    </source>
</evidence>
<dbReference type="EMBL" id="ABDC03004665">
    <property type="status" value="NOT_ANNOTATED_CDS"/>
    <property type="molecule type" value="Genomic_DNA"/>
</dbReference>
<evidence type="ECO:0000256" key="8">
    <source>
        <dbReference type="ARBA" id="ARBA00023027"/>
    </source>
</evidence>
<dbReference type="InterPro" id="IPR011032">
    <property type="entry name" value="GroES-like_sf"/>
</dbReference>
<keyword evidence="6" id="KW-0282">Flagellum</keyword>
<dbReference type="GO" id="GO:0008270">
    <property type="term" value="F:zinc ion binding"/>
    <property type="evidence" value="ECO:0007669"/>
    <property type="project" value="InterPro"/>
</dbReference>
<evidence type="ECO:0000256" key="16">
    <source>
        <dbReference type="ARBA" id="ARBA00049408"/>
    </source>
</evidence>
<feature type="domain" description="Alcohol dehydrogenase-like C-terminal" evidence="18">
    <location>
        <begin position="161"/>
        <end position="278"/>
    </location>
</feature>
<reference evidence="20" key="2">
    <citation type="submission" date="2025-08" db="UniProtKB">
        <authorList>
            <consortium name="Ensembl"/>
        </authorList>
    </citation>
    <scope>IDENTIFICATION</scope>
</reference>
<keyword evidence="4 17" id="KW-0479">Metal-binding</keyword>
<accession>A0A8C5VMX9</accession>
<evidence type="ECO:0000256" key="4">
    <source>
        <dbReference type="ARBA" id="ARBA00022723"/>
    </source>
</evidence>
<evidence type="ECO:0000256" key="2">
    <source>
        <dbReference type="ARBA" id="ARBA00004230"/>
    </source>
</evidence>
<comment type="subcellular location">
    <subcellularLocation>
        <location evidence="2">Cell projection</location>
        <location evidence="2">Cilium</location>
        <location evidence="2">Flagellum</location>
    </subcellularLocation>
</comment>
<keyword evidence="6" id="KW-0966">Cell projection</keyword>
<dbReference type="GO" id="GO:0006062">
    <property type="term" value="P:sorbitol catabolic process"/>
    <property type="evidence" value="ECO:0007669"/>
    <property type="project" value="TreeGrafter"/>
</dbReference>
<evidence type="ECO:0000256" key="9">
    <source>
        <dbReference type="ARBA" id="ARBA00026109"/>
    </source>
</evidence>
<dbReference type="InterPro" id="IPR002328">
    <property type="entry name" value="ADH_Zn_CS"/>
</dbReference>
<organism evidence="20 21">
    <name type="scientific">Microcebus murinus</name>
    <name type="common">Gray mouse lemur</name>
    <name type="synonym">Lemur murinus</name>
    <dbReference type="NCBI Taxonomy" id="30608"/>
    <lineage>
        <taxon>Eukaryota</taxon>
        <taxon>Metazoa</taxon>
        <taxon>Chordata</taxon>
        <taxon>Craniata</taxon>
        <taxon>Vertebrata</taxon>
        <taxon>Euteleostomi</taxon>
        <taxon>Mammalia</taxon>
        <taxon>Eutheria</taxon>
        <taxon>Euarchontoglires</taxon>
        <taxon>Primates</taxon>
        <taxon>Strepsirrhini</taxon>
        <taxon>Lemuriformes</taxon>
        <taxon>Cheirogaleidae</taxon>
        <taxon>Microcebus</taxon>
    </lineage>
</organism>
<dbReference type="PROSITE" id="PS00059">
    <property type="entry name" value="ADH_ZINC"/>
    <property type="match status" value="1"/>
</dbReference>